<dbReference type="SUPFAM" id="SSF74653">
    <property type="entry name" value="TolA/TonB C-terminal domain"/>
    <property type="match status" value="1"/>
</dbReference>
<evidence type="ECO:0000256" key="12">
    <source>
        <dbReference type="ARBA" id="ARBA00025849"/>
    </source>
</evidence>
<feature type="compositionally biased region" description="Low complexity" evidence="14">
    <location>
        <begin position="165"/>
        <end position="189"/>
    </location>
</feature>
<keyword evidence="10" id="KW-1133">Transmembrane helix</keyword>
<evidence type="ECO:0000256" key="8">
    <source>
        <dbReference type="ARBA" id="ARBA00022737"/>
    </source>
</evidence>
<keyword evidence="13" id="KW-0735">Signal-anchor</keyword>
<proteinExistence type="inferred from homology"/>
<dbReference type="InterPro" id="IPR003538">
    <property type="entry name" value="TonB"/>
</dbReference>
<evidence type="ECO:0000256" key="6">
    <source>
        <dbReference type="ARBA" id="ARBA00022519"/>
    </source>
</evidence>
<dbReference type="Proteomes" id="UP001595705">
    <property type="component" value="Unassembled WGS sequence"/>
</dbReference>
<keyword evidence="5 13" id="KW-1003">Cell membrane</keyword>
<dbReference type="InterPro" id="IPR051045">
    <property type="entry name" value="TonB-dependent_transducer"/>
</dbReference>
<organism evidence="16 17">
    <name type="scientific">Luteimonas soli</name>
    <dbReference type="NCBI Taxonomy" id="1648966"/>
    <lineage>
        <taxon>Bacteria</taxon>
        <taxon>Pseudomonadati</taxon>
        <taxon>Pseudomonadota</taxon>
        <taxon>Gammaproteobacteria</taxon>
        <taxon>Lysobacterales</taxon>
        <taxon>Lysobacteraceae</taxon>
        <taxon>Luteimonas</taxon>
    </lineage>
</organism>
<evidence type="ECO:0000256" key="14">
    <source>
        <dbReference type="SAM" id="MobiDB-lite"/>
    </source>
</evidence>
<comment type="subunit">
    <text evidence="12">Homodimer. Forms a complex with the accessory proteins ExbB and ExbD.</text>
</comment>
<keyword evidence="17" id="KW-1185">Reference proteome</keyword>
<dbReference type="PRINTS" id="PR01374">
    <property type="entry name" value="TONBPROTEIN"/>
</dbReference>
<dbReference type="InterPro" id="IPR037682">
    <property type="entry name" value="TonB_C"/>
</dbReference>
<evidence type="ECO:0000256" key="10">
    <source>
        <dbReference type="ARBA" id="ARBA00022989"/>
    </source>
</evidence>
<keyword evidence="7" id="KW-0812">Transmembrane</keyword>
<keyword evidence="11" id="KW-0472">Membrane</keyword>
<dbReference type="NCBIfam" id="TIGR01352">
    <property type="entry name" value="tonB_Cterm"/>
    <property type="match status" value="1"/>
</dbReference>
<comment type="function">
    <text evidence="13">Interacts with outer membrane receptor proteins that carry out high-affinity binding and energy dependent uptake into the periplasmic space of specific substrates. It could act to transduce energy from the cytoplasmic membrane to specific energy-requiring processes in the outer membrane, resulting in the release into the periplasm of ligands bound by these outer membrane proteins.</text>
</comment>
<feature type="region of interest" description="Disordered" evidence="14">
    <location>
        <begin position="113"/>
        <end position="216"/>
    </location>
</feature>
<accession>A0ABV7XK92</accession>
<evidence type="ECO:0000256" key="9">
    <source>
        <dbReference type="ARBA" id="ARBA00022927"/>
    </source>
</evidence>
<evidence type="ECO:0000256" key="3">
    <source>
        <dbReference type="ARBA" id="ARBA00022362"/>
    </source>
</evidence>
<dbReference type="InterPro" id="IPR006260">
    <property type="entry name" value="TonB/TolA_C"/>
</dbReference>
<feature type="domain" description="TonB C-terminal" evidence="15">
    <location>
        <begin position="202"/>
        <end position="290"/>
    </location>
</feature>
<evidence type="ECO:0000313" key="17">
    <source>
        <dbReference type="Proteomes" id="UP001595705"/>
    </source>
</evidence>
<keyword evidence="9 13" id="KW-0653">Protein transport</keyword>
<evidence type="ECO:0000256" key="4">
    <source>
        <dbReference type="ARBA" id="ARBA00022448"/>
    </source>
</evidence>
<evidence type="ECO:0000259" key="15">
    <source>
        <dbReference type="PROSITE" id="PS52015"/>
    </source>
</evidence>
<evidence type="ECO:0000256" key="7">
    <source>
        <dbReference type="ARBA" id="ARBA00022692"/>
    </source>
</evidence>
<dbReference type="PANTHER" id="PTHR33446">
    <property type="entry name" value="PROTEIN TONB-RELATED"/>
    <property type="match status" value="1"/>
</dbReference>
<sequence length="290" mass="30171">MPARETDAPASAADSLGARAARAMREGRMYTPAGNSAIDHWLAARERDPDDATTQAAIIDMQPYLLIACEQAIAAGDFDEAHRLFDLMTRSAPRAPALPRLAAALGDAEKAQQLAQEALEREAREQEAAAAEATKQAVQATASVAAEGAAESLATADRQEPPEETPAAAPAPEKATPPAVAAAPAAAAPAAPPPPASAPASTESTAPRLLRKPPPRYPLIARSRRIEGSVRVAFTVNTDGTVANVRVLSAEPDDVFDRAAVEAVEQYRFAPGGRRQDSAVTINFSLGASS</sequence>
<evidence type="ECO:0000256" key="1">
    <source>
        <dbReference type="ARBA" id="ARBA00004383"/>
    </source>
</evidence>
<evidence type="ECO:0000256" key="2">
    <source>
        <dbReference type="ARBA" id="ARBA00006555"/>
    </source>
</evidence>
<name>A0ABV7XK92_9GAMM</name>
<feature type="compositionally biased region" description="Low complexity" evidence="14">
    <location>
        <begin position="128"/>
        <end position="156"/>
    </location>
</feature>
<evidence type="ECO:0000256" key="13">
    <source>
        <dbReference type="RuleBase" id="RU362123"/>
    </source>
</evidence>
<comment type="caution">
    <text evidence="16">The sequence shown here is derived from an EMBL/GenBank/DDBJ whole genome shotgun (WGS) entry which is preliminary data.</text>
</comment>
<dbReference type="PROSITE" id="PS52015">
    <property type="entry name" value="TONB_CTD"/>
    <property type="match status" value="1"/>
</dbReference>
<gene>
    <name evidence="16" type="ORF">ACFONC_09890</name>
</gene>
<dbReference type="PANTHER" id="PTHR33446:SF8">
    <property type="entry name" value="PROTEIN TONB"/>
    <property type="match status" value="1"/>
</dbReference>
<keyword evidence="8" id="KW-0677">Repeat</keyword>
<feature type="compositionally biased region" description="Low complexity" evidence="14">
    <location>
        <begin position="198"/>
        <end position="208"/>
    </location>
</feature>
<comment type="subcellular location">
    <subcellularLocation>
        <location evidence="1 13">Cell inner membrane</location>
        <topology evidence="1 13">Single-pass membrane protein</topology>
        <orientation evidence="1 13">Periplasmic side</orientation>
    </subcellularLocation>
</comment>
<keyword evidence="6 13" id="KW-0997">Cell inner membrane</keyword>
<keyword evidence="4 13" id="KW-0813">Transport</keyword>
<dbReference type="EMBL" id="JBHRYA010000007">
    <property type="protein sequence ID" value="MFC3716464.1"/>
    <property type="molecule type" value="Genomic_DNA"/>
</dbReference>
<dbReference type="Pfam" id="PF03544">
    <property type="entry name" value="TonB_C"/>
    <property type="match status" value="1"/>
</dbReference>
<dbReference type="Gene3D" id="3.30.2420.10">
    <property type="entry name" value="TonB"/>
    <property type="match status" value="1"/>
</dbReference>
<protein>
    <recommendedName>
        <fullName evidence="3 13">Protein TonB</fullName>
    </recommendedName>
</protein>
<feature type="compositionally biased region" description="Basic and acidic residues" evidence="14">
    <location>
        <begin position="118"/>
        <end position="127"/>
    </location>
</feature>
<evidence type="ECO:0000256" key="5">
    <source>
        <dbReference type="ARBA" id="ARBA00022475"/>
    </source>
</evidence>
<comment type="similarity">
    <text evidence="2 13">Belongs to the TonB family.</text>
</comment>
<evidence type="ECO:0000256" key="11">
    <source>
        <dbReference type="ARBA" id="ARBA00023136"/>
    </source>
</evidence>
<reference evidence="17" key="1">
    <citation type="journal article" date="2019" name="Int. J. Syst. Evol. Microbiol.">
        <title>The Global Catalogue of Microorganisms (GCM) 10K type strain sequencing project: providing services to taxonomists for standard genome sequencing and annotation.</title>
        <authorList>
            <consortium name="The Broad Institute Genomics Platform"/>
            <consortium name="The Broad Institute Genome Sequencing Center for Infectious Disease"/>
            <person name="Wu L."/>
            <person name="Ma J."/>
        </authorList>
    </citation>
    <scope>NUCLEOTIDE SEQUENCE [LARGE SCALE GENOMIC DNA]</scope>
    <source>
        <strain evidence="17">KCTC 42441</strain>
    </source>
</reference>
<evidence type="ECO:0000313" key="16">
    <source>
        <dbReference type="EMBL" id="MFC3716464.1"/>
    </source>
</evidence>